<evidence type="ECO:0000256" key="1">
    <source>
        <dbReference type="SAM" id="MobiDB-lite"/>
    </source>
</evidence>
<keyword evidence="3" id="KW-1185">Reference proteome</keyword>
<sequence length="136" mass="15196">MCLVLGLRRRKVWIWDARAGTRANDLGMDLRRMLFEVAGEEFGRRQAEIIAKVREVLQHTISSILVLLASEGDTDCREKKIRVLVDPRIVKVFVKGMLIGAIFVQLVPKRGYEEATPDSTGEAGPTEKGADAEMVD</sequence>
<gene>
    <name evidence="2" type="ORF">SISNIDRAFT_471667</name>
</gene>
<dbReference type="EMBL" id="KV419481">
    <property type="protein sequence ID" value="KZS86594.1"/>
    <property type="molecule type" value="Genomic_DNA"/>
</dbReference>
<reference evidence="2 3" key="1">
    <citation type="journal article" date="2016" name="Mol. Biol. Evol.">
        <title>Comparative Genomics of Early-Diverging Mushroom-Forming Fungi Provides Insights into the Origins of Lignocellulose Decay Capabilities.</title>
        <authorList>
            <person name="Nagy L.G."/>
            <person name="Riley R."/>
            <person name="Tritt A."/>
            <person name="Adam C."/>
            <person name="Daum C."/>
            <person name="Floudas D."/>
            <person name="Sun H."/>
            <person name="Yadav J.S."/>
            <person name="Pangilinan J."/>
            <person name="Larsson K.H."/>
            <person name="Matsuura K."/>
            <person name="Barry K."/>
            <person name="Labutti K."/>
            <person name="Kuo R."/>
            <person name="Ohm R.A."/>
            <person name="Bhattacharya S.S."/>
            <person name="Shirouzu T."/>
            <person name="Yoshinaga Y."/>
            <person name="Martin F.M."/>
            <person name="Grigoriev I.V."/>
            <person name="Hibbett D.S."/>
        </authorList>
    </citation>
    <scope>NUCLEOTIDE SEQUENCE [LARGE SCALE GENOMIC DNA]</scope>
    <source>
        <strain evidence="2 3">HHB9708</strain>
    </source>
</reference>
<organism evidence="2 3">
    <name type="scientific">Sistotremastrum niveocremeum HHB9708</name>
    <dbReference type="NCBI Taxonomy" id="1314777"/>
    <lineage>
        <taxon>Eukaryota</taxon>
        <taxon>Fungi</taxon>
        <taxon>Dikarya</taxon>
        <taxon>Basidiomycota</taxon>
        <taxon>Agaricomycotina</taxon>
        <taxon>Agaricomycetes</taxon>
        <taxon>Sistotremastrales</taxon>
        <taxon>Sistotremastraceae</taxon>
        <taxon>Sertulicium</taxon>
        <taxon>Sertulicium niveocremeum</taxon>
    </lineage>
</organism>
<protein>
    <submittedName>
        <fullName evidence="2">Uncharacterized protein</fullName>
    </submittedName>
</protein>
<proteinExistence type="predicted"/>
<accession>A0A164MD10</accession>
<dbReference type="Proteomes" id="UP000076722">
    <property type="component" value="Unassembled WGS sequence"/>
</dbReference>
<dbReference type="OrthoDB" id="435402at2759"/>
<feature type="region of interest" description="Disordered" evidence="1">
    <location>
        <begin position="113"/>
        <end position="136"/>
    </location>
</feature>
<evidence type="ECO:0000313" key="3">
    <source>
        <dbReference type="Proteomes" id="UP000076722"/>
    </source>
</evidence>
<name>A0A164MD10_9AGAM</name>
<evidence type="ECO:0000313" key="2">
    <source>
        <dbReference type="EMBL" id="KZS86594.1"/>
    </source>
</evidence>
<dbReference type="AlphaFoldDB" id="A0A164MD10"/>